<feature type="binding site" evidence="9">
    <location>
        <begin position="203"/>
        <end position="205"/>
    </location>
    <ligand>
        <name>a ribonucleoside 5'-phosphate</name>
        <dbReference type="ChEBI" id="CHEBI:58043"/>
    </ligand>
</feature>
<feature type="binding site" evidence="9">
    <location>
        <position position="278"/>
    </location>
    <ligand>
        <name>ATP</name>
        <dbReference type="ChEBI" id="CHEBI:30616"/>
    </ligand>
</feature>
<feature type="binding site" evidence="9">
    <location>
        <position position="323"/>
    </location>
    <ligand>
        <name>ATP</name>
        <dbReference type="ChEBI" id="CHEBI:30616"/>
    </ligand>
</feature>
<dbReference type="GO" id="GO:0006207">
    <property type="term" value="P:'de novo' pyrimidine nucleobase biosynthetic process"/>
    <property type="evidence" value="ECO:0007669"/>
    <property type="project" value="InterPro"/>
</dbReference>
<comment type="caution">
    <text evidence="12">The sequence shown here is derived from an EMBL/GenBank/DDBJ whole genome shotgun (WGS) entry which is preliminary data.</text>
</comment>
<keyword evidence="3 9" id="KW-0547">Nucleotide-binding</keyword>
<dbReference type="PRINTS" id="PR00094">
    <property type="entry name" value="ADENYLTKNASE"/>
</dbReference>
<feature type="region of interest" description="Disordered" evidence="10">
    <location>
        <begin position="114"/>
        <end position="139"/>
    </location>
</feature>
<dbReference type="EC" id="2.7.4.14" evidence="9"/>
<name>A0AAN6ND72_9PEZI</name>
<keyword evidence="6 9" id="KW-0665">Pyrimidine biosynthesis</keyword>
<feature type="binding site" evidence="9">
    <location>
        <position position="295"/>
    </location>
    <ligand>
        <name>a ribonucleoside 5'-phosphate</name>
        <dbReference type="ChEBI" id="CHEBI:58043"/>
    </ligand>
</feature>
<feature type="region of interest" description="LID" evidence="9">
    <location>
        <begin position="277"/>
        <end position="287"/>
    </location>
</feature>
<dbReference type="SUPFAM" id="SSF52540">
    <property type="entry name" value="P-loop containing nucleoside triphosphate hydrolases"/>
    <property type="match status" value="1"/>
</dbReference>
<keyword evidence="5 9" id="KW-0067">ATP-binding</keyword>
<comment type="catalytic activity">
    <reaction evidence="8 9">
        <text>UMP + ATP = UDP + ADP</text>
        <dbReference type="Rhea" id="RHEA:24400"/>
        <dbReference type="ChEBI" id="CHEBI:30616"/>
        <dbReference type="ChEBI" id="CHEBI:57865"/>
        <dbReference type="ChEBI" id="CHEBI:58223"/>
        <dbReference type="ChEBI" id="CHEBI:456216"/>
        <dbReference type="EC" id="2.7.4.14"/>
    </reaction>
</comment>
<evidence type="ECO:0000256" key="9">
    <source>
        <dbReference type="HAMAP-Rule" id="MF_03172"/>
    </source>
</evidence>
<dbReference type="PANTHER" id="PTHR23359">
    <property type="entry name" value="NUCLEOTIDE KINASE"/>
    <property type="match status" value="1"/>
</dbReference>
<dbReference type="HAMAP" id="MF_03172">
    <property type="entry name" value="Adenylate_kinase_UMP_CMP_kin"/>
    <property type="match status" value="1"/>
</dbReference>
<keyword evidence="11" id="KW-0812">Transmembrane</keyword>
<evidence type="ECO:0000256" key="6">
    <source>
        <dbReference type="ARBA" id="ARBA00022975"/>
    </source>
</evidence>
<feature type="region of interest" description="Disordered" evidence="10">
    <location>
        <begin position="61"/>
        <end position="85"/>
    </location>
</feature>
<keyword evidence="11" id="KW-0472">Membrane</keyword>
<evidence type="ECO:0000256" key="3">
    <source>
        <dbReference type="ARBA" id="ARBA00022741"/>
    </source>
</evidence>
<comment type="function">
    <text evidence="9">Catalyzes the phosphorylation of pyrimidine nucleoside monophosphates at the expense of ATP. Plays an important role in de novo pyrimidine nucleotide biosynthesis. Has preference for UMP and dUMP as phosphate acceptors, but can also use CMP, dCMP and AMP.</text>
</comment>
<evidence type="ECO:0000256" key="2">
    <source>
        <dbReference type="ARBA" id="ARBA00022679"/>
    </source>
</evidence>
<reference evidence="13" key="1">
    <citation type="journal article" date="2023" name="Mol. Phylogenet. Evol.">
        <title>Genome-scale phylogeny and comparative genomics of the fungal order Sordariales.</title>
        <authorList>
            <person name="Hensen N."/>
            <person name="Bonometti L."/>
            <person name="Westerberg I."/>
            <person name="Brannstrom I.O."/>
            <person name="Guillou S."/>
            <person name="Cros-Aarteil S."/>
            <person name="Calhoun S."/>
            <person name="Haridas S."/>
            <person name="Kuo A."/>
            <person name="Mondo S."/>
            <person name="Pangilinan J."/>
            <person name="Riley R."/>
            <person name="LaButti K."/>
            <person name="Andreopoulos B."/>
            <person name="Lipzen A."/>
            <person name="Chen C."/>
            <person name="Yan M."/>
            <person name="Daum C."/>
            <person name="Ng V."/>
            <person name="Clum A."/>
            <person name="Steindorff A."/>
            <person name="Ohm R.A."/>
            <person name="Martin F."/>
            <person name="Silar P."/>
            <person name="Natvig D.O."/>
            <person name="Lalanne C."/>
            <person name="Gautier V."/>
            <person name="Ament-Velasquez S.L."/>
            <person name="Kruys A."/>
            <person name="Hutchinson M.I."/>
            <person name="Powell A.J."/>
            <person name="Barry K."/>
            <person name="Miller A.N."/>
            <person name="Grigoriev I.V."/>
            <person name="Debuchy R."/>
            <person name="Gladieux P."/>
            <person name="Hiltunen Thoren M."/>
            <person name="Johannesson H."/>
        </authorList>
    </citation>
    <scope>NUCLEOTIDE SEQUENCE [LARGE SCALE GENOMIC DNA]</scope>
    <source>
        <strain evidence="13">CBS 340.73</strain>
    </source>
</reference>
<comment type="domain">
    <text evidence="9">Consists of three domains, a large central CORE domain and two small peripheral domains, NMPbind and LID, which undergo movements during catalysis. The LID domain closes over the site of phosphoryl transfer upon ATP binding. Assembling and dissambling the active center during each catalytic cycle provides an effective means to prevent ATP hydrolysis.</text>
</comment>
<gene>
    <name evidence="12" type="ORF">QBC46DRAFT_27112</name>
</gene>
<feature type="binding site" evidence="9">
    <location>
        <begin position="155"/>
        <end position="160"/>
    </location>
    <ligand>
        <name>ATP</name>
        <dbReference type="ChEBI" id="CHEBI:30616"/>
    </ligand>
</feature>
<comment type="cofactor">
    <cofactor evidence="9">
        <name>Mg(2+)</name>
        <dbReference type="ChEBI" id="CHEBI:18420"/>
    </cofactor>
    <text evidence="9">Binds 1 Mg(2+) ion per monomer.</text>
</comment>
<dbReference type="GO" id="GO:0006221">
    <property type="term" value="P:pyrimidine nucleotide biosynthetic process"/>
    <property type="evidence" value="ECO:0007669"/>
    <property type="project" value="UniProtKB-UniRule"/>
</dbReference>
<evidence type="ECO:0000256" key="11">
    <source>
        <dbReference type="SAM" id="Phobius"/>
    </source>
</evidence>
<keyword evidence="4 9" id="KW-0418">Kinase</keyword>
<evidence type="ECO:0000256" key="8">
    <source>
        <dbReference type="ARBA" id="ARBA00048116"/>
    </source>
</evidence>
<evidence type="ECO:0000313" key="12">
    <source>
        <dbReference type="EMBL" id="KAK3943627.1"/>
    </source>
</evidence>
<keyword evidence="11" id="KW-1133">Transmembrane helix</keyword>
<feature type="binding site" evidence="9">
    <location>
        <begin position="240"/>
        <end position="243"/>
    </location>
    <ligand>
        <name>a ribonucleoside 5'-phosphate</name>
        <dbReference type="ChEBI" id="CHEBI:58043"/>
    </ligand>
</feature>
<comment type="subunit">
    <text evidence="9">Monomer.</text>
</comment>
<keyword evidence="7 9" id="KW-0539">Nucleus</keyword>
<dbReference type="GO" id="GO:0005634">
    <property type="term" value="C:nucleus"/>
    <property type="evidence" value="ECO:0007669"/>
    <property type="project" value="UniProtKB-SubCell"/>
</dbReference>
<feature type="transmembrane region" description="Helical" evidence="11">
    <location>
        <begin position="89"/>
        <end position="107"/>
    </location>
</feature>
<dbReference type="EMBL" id="MU853764">
    <property type="protein sequence ID" value="KAK3943627.1"/>
    <property type="molecule type" value="Genomic_DNA"/>
</dbReference>
<dbReference type="InterPro" id="IPR000850">
    <property type="entry name" value="Adenylat/UMP-CMP_kin"/>
</dbReference>
<dbReference type="GO" id="GO:0005737">
    <property type="term" value="C:cytoplasm"/>
    <property type="evidence" value="ECO:0007669"/>
    <property type="project" value="UniProtKB-SubCell"/>
</dbReference>
<evidence type="ECO:0000256" key="4">
    <source>
        <dbReference type="ARBA" id="ARBA00022777"/>
    </source>
</evidence>
<dbReference type="GO" id="GO:0016776">
    <property type="term" value="F:phosphotransferase activity, phosphate group as acceptor"/>
    <property type="evidence" value="ECO:0007669"/>
    <property type="project" value="InterPro"/>
</dbReference>
<sequence length="344" mass="38327">MAFVSRQAWRPLQLAARGAPQLQPVAQRAFFSSTSSTLRTSRIVQRAANLRAPLLPIKTPRRFFNSSSSKRQQQTPPPPKKGQNEPVKFWPFLIVIALGSGGYVLLINRRKDMPATPPPQSSSGESSGQLPAPHKSTPAFSPDDVTVIFVLGGPGAGKGTQCSRLVREYGFTHLSAGDLLRAEQDRPGSQFGNLIKDCIKNGEIVPMEVTVQLLENAMTETIRKSQGKQPGKKHKFLIDGFPRKMDQALKFEEVVCPAKLVLFYDCPEAVMERRLLERGKTSGRADDNAESIRKRFRTFQETSMPVVSYYEKQGRVVKIDATPKPDDVYKETQKRLTQVLGDNF</sequence>
<dbReference type="CDD" id="cd01428">
    <property type="entry name" value="ADK"/>
    <property type="match status" value="1"/>
</dbReference>
<evidence type="ECO:0000256" key="5">
    <source>
        <dbReference type="ARBA" id="ARBA00022840"/>
    </source>
</evidence>
<dbReference type="GO" id="GO:0005524">
    <property type="term" value="F:ATP binding"/>
    <property type="evidence" value="ECO:0007669"/>
    <property type="project" value="UniProtKB-KW"/>
</dbReference>
<feature type="binding site" evidence="9">
    <location>
        <position position="284"/>
    </location>
    <ligand>
        <name>a ribonucleoside 5'-phosphate</name>
        <dbReference type="ChEBI" id="CHEBI:58043"/>
    </ligand>
</feature>
<accession>A0AAN6ND72</accession>
<dbReference type="Pfam" id="PF00406">
    <property type="entry name" value="ADK"/>
    <property type="match status" value="1"/>
</dbReference>
<dbReference type="Proteomes" id="UP001303473">
    <property type="component" value="Unassembled WGS sequence"/>
</dbReference>
<comment type="similarity">
    <text evidence="9">Belongs to the adenylate kinase family. UMP-CMP kinase subfamily.</text>
</comment>
<feature type="compositionally biased region" description="Low complexity" evidence="10">
    <location>
        <begin position="121"/>
        <end position="131"/>
    </location>
</feature>
<dbReference type="GO" id="GO:0019205">
    <property type="term" value="F:nucleobase-containing compound kinase activity"/>
    <property type="evidence" value="ECO:0007669"/>
    <property type="project" value="InterPro"/>
</dbReference>
<feature type="binding site" evidence="9">
    <location>
        <position position="181"/>
    </location>
    <ligand>
        <name>a ribonucleoside 5'-phosphate</name>
        <dbReference type="ChEBI" id="CHEBI:58043"/>
    </ligand>
</feature>
<dbReference type="InterPro" id="IPR006266">
    <property type="entry name" value="UMP_CMP_kinase"/>
</dbReference>
<comment type="subcellular location">
    <subcellularLocation>
        <location evidence="9">Cytoplasm</location>
    </subcellularLocation>
    <subcellularLocation>
        <location evidence="9">Nucleus</location>
    </subcellularLocation>
    <text evidence="9">Predominantly cytoplasmic.</text>
</comment>
<dbReference type="FunFam" id="3.40.50.300:FF:000315">
    <property type="entry name" value="Adenylate kinase 1"/>
    <property type="match status" value="1"/>
</dbReference>
<evidence type="ECO:0000256" key="7">
    <source>
        <dbReference type="ARBA" id="ARBA00023242"/>
    </source>
</evidence>
<evidence type="ECO:0000256" key="10">
    <source>
        <dbReference type="SAM" id="MobiDB-lite"/>
    </source>
</evidence>
<dbReference type="InterPro" id="IPR027417">
    <property type="entry name" value="P-loop_NTPase"/>
</dbReference>
<dbReference type="PROSITE" id="PS00113">
    <property type="entry name" value="ADENYLATE_KINASE"/>
    <property type="match status" value="1"/>
</dbReference>
<dbReference type="HAMAP" id="MF_00235">
    <property type="entry name" value="Adenylate_kinase_Adk"/>
    <property type="match status" value="1"/>
</dbReference>
<dbReference type="InterPro" id="IPR033690">
    <property type="entry name" value="Adenylat_kinase_CS"/>
</dbReference>
<keyword evidence="13" id="KW-1185">Reference proteome</keyword>
<dbReference type="Gene3D" id="3.40.50.300">
    <property type="entry name" value="P-loop containing nucleotide triphosphate hydrolases"/>
    <property type="match status" value="1"/>
</dbReference>
<protein>
    <recommendedName>
        <fullName evidence="9">Uridylate kinase</fullName>
        <shortName evidence="9">UK</shortName>
        <ecNumber evidence="9">2.7.4.14</ecNumber>
    </recommendedName>
    <alternativeName>
        <fullName evidence="9">ATP:UMP phosphotransferase</fullName>
    </alternativeName>
    <alternativeName>
        <fullName evidence="9">Deoxycytidylate kinase</fullName>
        <shortName evidence="9">CK</shortName>
        <shortName evidence="9">dCMP kinase</shortName>
    </alternativeName>
    <alternativeName>
        <fullName evidence="9">Uridine monophosphate kinase</fullName>
        <shortName evidence="9">UMP kinase</shortName>
        <shortName evidence="9">UMPK</shortName>
    </alternativeName>
</protein>
<proteinExistence type="inferred from homology"/>
<dbReference type="AlphaFoldDB" id="A0AAN6ND72"/>
<dbReference type="NCBIfam" id="TIGR01359">
    <property type="entry name" value="UMP_CMP_kin_fam"/>
    <property type="match status" value="1"/>
</dbReference>
<evidence type="ECO:0000256" key="1">
    <source>
        <dbReference type="ARBA" id="ARBA00022490"/>
    </source>
</evidence>
<dbReference type="GO" id="GO:0009123">
    <property type="term" value="P:nucleoside monophosphate metabolic process"/>
    <property type="evidence" value="ECO:0007669"/>
    <property type="project" value="UniProtKB-ARBA"/>
</dbReference>
<organism evidence="12 13">
    <name type="scientific">Diplogelasinospora grovesii</name>
    <dbReference type="NCBI Taxonomy" id="303347"/>
    <lineage>
        <taxon>Eukaryota</taxon>
        <taxon>Fungi</taxon>
        <taxon>Dikarya</taxon>
        <taxon>Ascomycota</taxon>
        <taxon>Pezizomycotina</taxon>
        <taxon>Sordariomycetes</taxon>
        <taxon>Sordariomycetidae</taxon>
        <taxon>Sordariales</taxon>
        <taxon>Diplogelasinosporaceae</taxon>
        <taxon>Diplogelasinospora</taxon>
    </lineage>
</organism>
<feature type="binding site" evidence="9">
    <location>
        <position position="247"/>
    </location>
    <ligand>
        <name>a ribonucleoside 5'-phosphate</name>
        <dbReference type="ChEBI" id="CHEBI:58043"/>
    </ligand>
</feature>
<evidence type="ECO:0000313" key="13">
    <source>
        <dbReference type="Proteomes" id="UP001303473"/>
    </source>
</evidence>
<keyword evidence="2 9" id="KW-0808">Transferase</keyword>
<keyword evidence="1 9" id="KW-0963">Cytoplasm</keyword>
<feature type="region of interest" description="NMPbind" evidence="9">
    <location>
        <begin position="175"/>
        <end position="205"/>
    </location>
</feature>